<evidence type="ECO:0000313" key="2">
    <source>
        <dbReference type="EMBL" id="MQL55612.1"/>
    </source>
</evidence>
<dbReference type="PROSITE" id="PS51379">
    <property type="entry name" value="4FE4S_FER_2"/>
    <property type="match status" value="2"/>
</dbReference>
<dbReference type="GO" id="GO:0016491">
    <property type="term" value="F:oxidoreductase activity"/>
    <property type="evidence" value="ECO:0007669"/>
    <property type="project" value="UniProtKB-ARBA"/>
</dbReference>
<reference evidence="2 5" key="1">
    <citation type="submission" date="2019-10" db="EMBL/GenBank/DDBJ databases">
        <title>Comparative genomics of sulfur disproportionating microorganisms.</title>
        <authorList>
            <person name="Ward L.M."/>
            <person name="Bertran E."/>
            <person name="Johnston D."/>
        </authorList>
    </citation>
    <scope>NUCLEOTIDE SEQUENCE [LARGE SCALE GENOMIC DNA]</scope>
    <source>
        <strain evidence="2 5">DSM 3772</strain>
    </source>
</reference>
<organism evidence="3 4">
    <name type="scientific">Acidianus ambivalens</name>
    <name type="common">Desulfurolobus ambivalens</name>
    <dbReference type="NCBI Taxonomy" id="2283"/>
    <lineage>
        <taxon>Archaea</taxon>
        <taxon>Thermoproteota</taxon>
        <taxon>Thermoprotei</taxon>
        <taxon>Sulfolobales</taxon>
        <taxon>Sulfolobaceae</taxon>
        <taxon>Acidianus</taxon>
    </lineage>
</organism>
<evidence type="ECO:0000313" key="5">
    <source>
        <dbReference type="Proteomes" id="UP000474054"/>
    </source>
</evidence>
<reference evidence="3 4" key="2">
    <citation type="submission" date="2019-10" db="EMBL/GenBank/DDBJ databases">
        <title>Genome Sequences from Six Type Strain Members of the Archaeal Family Sulfolobaceae: Acidianus ambivalens, Acidianus infernus, Metallosphaera prunae, Stygiolobus azoricus, Sulfolobus metallicus, and Sulfurisphaera ohwakuensis.</title>
        <authorList>
            <person name="Counts J.A."/>
            <person name="Kelly R.M."/>
        </authorList>
    </citation>
    <scope>NUCLEOTIDE SEQUENCE [LARGE SCALE GENOMIC DNA]</scope>
    <source>
        <strain evidence="3 4">LEI 10</strain>
    </source>
</reference>
<dbReference type="Gene3D" id="3.30.70.20">
    <property type="match status" value="1"/>
</dbReference>
<sequence>MESLESLFYSSIISKNIDKYIKITKEEDIKNLPNNAEAKYELLRGNVTSNIVADLSELKGVEDLGDSIKVLAGTKWKDVIGYSPELWSIMDFSVGGTISLGDEGFGYNEFGELANRVTVEAYLNGEKYTGKYRGGIIYAVYIKKENKPLIFKQYTGSEDIVLSKAKSLLSENILPFRDISLIKDNEGTRLIVSYTQVREILVKRYIDSFSATSPFYPELSSIGKYIYMGKTNLQNISFDLLKNSKYAYFTFRGNSVYYVISSDVKLNIPSTGQEYAFDKFNGCILCGKCVNVCPHSYQRGSIVFSPLGFFVLSAIGKEAQVSNCHLCGICEEVCPVDLNIVDLLKQKSALNSKVPNVQLTFPSKKSIILTAISDNLLEDALKLIKYFSLRGVKLGIITLPDPIDKIVKGQINLENARKLLENVDEIITLTPEETSYLIVLKSVKILDITFAYSMLENIVKPLMEGKKVHFPCFYSEKKFYGCSYEMLNLANNEGYGENKVNAEITLCPLAAKKLGIKSYIDLLNINLDMSDANKLHSEISETLSTLDRVFEDAEWYKEIEPKLYEKIFSEAIDKVLLSKNYFEIFYYYLNMDKLEFKNESIKSLVKNEIEKLLRSSDKD</sequence>
<evidence type="ECO:0000313" key="3">
    <source>
        <dbReference type="EMBL" id="QGR21806.1"/>
    </source>
</evidence>
<dbReference type="GeneID" id="42779505"/>
<protein>
    <submittedName>
        <fullName evidence="3">4Fe-4S dicluster domain-containing protein</fullName>
    </submittedName>
</protein>
<dbReference type="Proteomes" id="UP000474054">
    <property type="component" value="Unassembled WGS sequence"/>
</dbReference>
<dbReference type="PROSITE" id="PS00198">
    <property type="entry name" value="4FE4S_FER_1"/>
    <property type="match status" value="1"/>
</dbReference>
<feature type="domain" description="4Fe-4S ferredoxin-type" evidence="1">
    <location>
        <begin position="315"/>
        <end position="346"/>
    </location>
</feature>
<evidence type="ECO:0000313" key="4">
    <source>
        <dbReference type="Proteomes" id="UP000426328"/>
    </source>
</evidence>
<name>A0A650CVE0_ACIAM</name>
<dbReference type="EMBL" id="WHYS01000002">
    <property type="protein sequence ID" value="MQL55612.1"/>
    <property type="molecule type" value="Genomic_DNA"/>
</dbReference>
<keyword evidence="4" id="KW-1185">Reference proteome</keyword>
<evidence type="ECO:0000259" key="1">
    <source>
        <dbReference type="PROSITE" id="PS51379"/>
    </source>
</evidence>
<dbReference type="InterPro" id="IPR017896">
    <property type="entry name" value="4Fe4S_Fe-S-bd"/>
</dbReference>
<dbReference type="Proteomes" id="UP000426328">
    <property type="component" value="Chromosome"/>
</dbReference>
<proteinExistence type="predicted"/>
<dbReference type="Pfam" id="PF12838">
    <property type="entry name" value="Fer4_7"/>
    <property type="match status" value="1"/>
</dbReference>
<dbReference type="KEGG" id="aamb:D1866_07165"/>
<dbReference type="SUPFAM" id="SSF46548">
    <property type="entry name" value="alpha-helical ferredoxin"/>
    <property type="match status" value="1"/>
</dbReference>
<gene>
    <name evidence="3" type="ORF">D1866_07165</name>
    <name evidence="2" type="ORF">GFB69_07655</name>
</gene>
<dbReference type="InterPro" id="IPR017900">
    <property type="entry name" value="4Fe4S_Fe_S_CS"/>
</dbReference>
<accession>A0A650CVE0</accession>
<dbReference type="RefSeq" id="WP_152941620.1">
    <property type="nucleotide sequence ID" value="NZ_CP045482.1"/>
</dbReference>
<feature type="domain" description="4Fe-4S ferredoxin-type" evidence="1">
    <location>
        <begin position="273"/>
        <end position="296"/>
    </location>
</feature>
<dbReference type="EMBL" id="CP045482">
    <property type="protein sequence ID" value="QGR21806.1"/>
    <property type="molecule type" value="Genomic_DNA"/>
</dbReference>
<dbReference type="AlphaFoldDB" id="A0A650CVE0"/>